<dbReference type="AlphaFoldDB" id="A0AAP0G3P8"/>
<comment type="caution">
    <text evidence="1">The sequence shown here is derived from an EMBL/GenBank/DDBJ whole genome shotgun (WGS) entry which is preliminary data.</text>
</comment>
<gene>
    <name evidence="1" type="ORF">KSP39_PZI013994</name>
</gene>
<dbReference type="Proteomes" id="UP001418222">
    <property type="component" value="Unassembled WGS sequence"/>
</dbReference>
<protein>
    <submittedName>
        <fullName evidence="1">Uncharacterized protein</fullName>
    </submittedName>
</protein>
<sequence>MNANFRNSRKGFSRSALGFLTFCTWAFFQTAMLEQRYQQRYQVICFLVLPLNCFPVARSNLITPAIKREEMSSDRISPYRSSSKTYAGNMRFIFKIAKKARGAKVRVKEMISFNGACLGEMSYLSLMELTIKKGKLWNQTKKLYLFHVLIFISCEMMSAYNHHGIFCGPHHGSIYIHHRVCSQAIPVVIAACSSSRKASKMHAERTEKPLSQEL</sequence>
<reference evidence="1 2" key="1">
    <citation type="journal article" date="2022" name="Nat. Plants">
        <title>Genomes of leafy and leafless Platanthera orchids illuminate the evolution of mycoheterotrophy.</title>
        <authorList>
            <person name="Li M.H."/>
            <person name="Liu K.W."/>
            <person name="Li Z."/>
            <person name="Lu H.C."/>
            <person name="Ye Q.L."/>
            <person name="Zhang D."/>
            <person name="Wang J.Y."/>
            <person name="Li Y.F."/>
            <person name="Zhong Z.M."/>
            <person name="Liu X."/>
            <person name="Yu X."/>
            <person name="Liu D.K."/>
            <person name="Tu X.D."/>
            <person name="Liu B."/>
            <person name="Hao Y."/>
            <person name="Liao X.Y."/>
            <person name="Jiang Y.T."/>
            <person name="Sun W.H."/>
            <person name="Chen J."/>
            <person name="Chen Y.Q."/>
            <person name="Ai Y."/>
            <person name="Zhai J.W."/>
            <person name="Wu S.S."/>
            <person name="Zhou Z."/>
            <person name="Hsiao Y.Y."/>
            <person name="Wu W.L."/>
            <person name="Chen Y.Y."/>
            <person name="Lin Y.F."/>
            <person name="Hsu J.L."/>
            <person name="Li C.Y."/>
            <person name="Wang Z.W."/>
            <person name="Zhao X."/>
            <person name="Zhong W.Y."/>
            <person name="Ma X.K."/>
            <person name="Ma L."/>
            <person name="Huang J."/>
            <person name="Chen G.Z."/>
            <person name="Huang M.Z."/>
            <person name="Huang L."/>
            <person name="Peng D.H."/>
            <person name="Luo Y.B."/>
            <person name="Zou S.Q."/>
            <person name="Chen S.P."/>
            <person name="Lan S."/>
            <person name="Tsai W.C."/>
            <person name="Van de Peer Y."/>
            <person name="Liu Z.J."/>
        </authorList>
    </citation>
    <scope>NUCLEOTIDE SEQUENCE [LARGE SCALE GENOMIC DNA]</scope>
    <source>
        <strain evidence="1">Lor287</strain>
    </source>
</reference>
<dbReference type="EMBL" id="JBBWWQ010000011">
    <property type="protein sequence ID" value="KAK8935839.1"/>
    <property type="molecule type" value="Genomic_DNA"/>
</dbReference>
<keyword evidence="2" id="KW-1185">Reference proteome</keyword>
<evidence type="ECO:0000313" key="2">
    <source>
        <dbReference type="Proteomes" id="UP001418222"/>
    </source>
</evidence>
<organism evidence="1 2">
    <name type="scientific">Platanthera zijinensis</name>
    <dbReference type="NCBI Taxonomy" id="2320716"/>
    <lineage>
        <taxon>Eukaryota</taxon>
        <taxon>Viridiplantae</taxon>
        <taxon>Streptophyta</taxon>
        <taxon>Embryophyta</taxon>
        <taxon>Tracheophyta</taxon>
        <taxon>Spermatophyta</taxon>
        <taxon>Magnoliopsida</taxon>
        <taxon>Liliopsida</taxon>
        <taxon>Asparagales</taxon>
        <taxon>Orchidaceae</taxon>
        <taxon>Orchidoideae</taxon>
        <taxon>Orchideae</taxon>
        <taxon>Orchidinae</taxon>
        <taxon>Platanthera</taxon>
    </lineage>
</organism>
<accession>A0AAP0G3P8</accession>
<proteinExistence type="predicted"/>
<name>A0AAP0G3P8_9ASPA</name>
<evidence type="ECO:0000313" key="1">
    <source>
        <dbReference type="EMBL" id="KAK8935839.1"/>
    </source>
</evidence>